<feature type="active site" evidence="12">
    <location>
        <position position="407"/>
    </location>
</feature>
<feature type="active site" evidence="12">
    <location>
        <position position="232"/>
    </location>
</feature>
<comment type="subcellular location">
    <subcellularLocation>
        <location evidence="1 12">Cell membrane</location>
        <topology evidence="1 12">Multi-pass membrane protein</topology>
    </subcellularLocation>
</comment>
<sequence length="487" mass="56316">MFSAYFGMLKNFAQVYSVLFIVNLLVSTFIILFDNKKPISTLLWVMAINFLPLLGFVLYLFIGQDISKSKIFSGKHKKDEILSKESKAQLREIKNKEFRFSKKRTAKHIDMVEMFNKAENEMLYTDNKVKIFNDGVEKFAALFEDLRKAKHTIYVQYYIFKSDGLSTEFMDILKSKAKEGLDVYLLVDGMGVRKMKLRDRKSLEKAGVKFAIFFPGIIDKINTHINYRNHRKIAVIDKRIGYVGGFNVGDEYISKGPMGYWRDTHLRIEGPAVNGLAWRFFLDFKFASEDHTKGFTTEIFPEIEDGVDINIVTSGPDTKADSIRNGYEKLITSARKELYIQTPYFVPDEGLLKAIKVAALSGVDVHIMFPAKRDHLFVHWASLSFLGELLKWGAHVYQYEAGFLHTKIMISDDYLSSVGTANFDIRSFELNFEVNAFLYDEELNKKLKEDFKRDLEECTEITKETYAKRSKFTKLRESFSRLLSPLL</sequence>
<comment type="function">
    <text evidence="12">Catalyzes the reversible phosphatidyl group transfer from one phosphatidylglycerol molecule to another to form cardiolipin (CL) (diphosphatidylglycerol) and glycerol.</text>
</comment>
<dbReference type="RefSeq" id="WP_060799804.1">
    <property type="nucleotide sequence ID" value="NZ_KQ957096.1"/>
</dbReference>
<keyword evidence="5 12" id="KW-0812">Transmembrane</keyword>
<gene>
    <name evidence="15" type="ORF">HMPREF3229_00553</name>
</gene>
<feature type="active site" evidence="12">
    <location>
        <position position="230"/>
    </location>
</feature>
<evidence type="ECO:0000256" key="13">
    <source>
        <dbReference type="NCBIfam" id="TIGR04265"/>
    </source>
</evidence>
<keyword evidence="4 12" id="KW-0808">Transferase</keyword>
<evidence type="ECO:0000256" key="12">
    <source>
        <dbReference type="HAMAP-Rule" id="MF_01916"/>
    </source>
</evidence>
<dbReference type="Proteomes" id="UP000070174">
    <property type="component" value="Unassembled WGS sequence"/>
</dbReference>
<dbReference type="InterPro" id="IPR030874">
    <property type="entry name" value="Cardiolipin_synth_Firmi"/>
</dbReference>
<feature type="domain" description="PLD phosphodiesterase" evidence="14">
    <location>
        <begin position="400"/>
        <end position="427"/>
    </location>
</feature>
<evidence type="ECO:0000256" key="3">
    <source>
        <dbReference type="ARBA" id="ARBA00022516"/>
    </source>
</evidence>
<dbReference type="CDD" id="cd09110">
    <property type="entry name" value="PLDc_CLS_1"/>
    <property type="match status" value="1"/>
</dbReference>
<keyword evidence="3 12" id="KW-0444">Lipid biosynthesis</keyword>
<evidence type="ECO:0000256" key="2">
    <source>
        <dbReference type="ARBA" id="ARBA00022475"/>
    </source>
</evidence>
<feature type="active site" evidence="12">
    <location>
        <position position="405"/>
    </location>
</feature>
<name>A0A133PQN6_9FIRM</name>
<reference evidence="15 16" key="1">
    <citation type="submission" date="2016-01" db="EMBL/GenBank/DDBJ databases">
        <authorList>
            <person name="Oliw E.H."/>
        </authorList>
    </citation>
    <scope>NUCLEOTIDE SEQUENCE [LARGE SCALE GENOMIC DNA]</scope>
    <source>
        <strain evidence="15 16">CMW7756A</strain>
    </source>
</reference>
<dbReference type="GO" id="GO:0005886">
    <property type="term" value="C:plasma membrane"/>
    <property type="evidence" value="ECO:0007669"/>
    <property type="project" value="UniProtKB-SubCell"/>
</dbReference>
<dbReference type="PANTHER" id="PTHR21248">
    <property type="entry name" value="CARDIOLIPIN SYNTHASE"/>
    <property type="match status" value="1"/>
</dbReference>
<proteinExistence type="inferred from homology"/>
<evidence type="ECO:0000256" key="11">
    <source>
        <dbReference type="ARBA" id="ARBA00023264"/>
    </source>
</evidence>
<keyword evidence="11 12" id="KW-1208">Phospholipid metabolism</keyword>
<dbReference type="InterPro" id="IPR027379">
    <property type="entry name" value="CLS_N"/>
</dbReference>
<evidence type="ECO:0000256" key="1">
    <source>
        <dbReference type="ARBA" id="ARBA00004651"/>
    </source>
</evidence>
<dbReference type="GO" id="GO:0032049">
    <property type="term" value="P:cardiolipin biosynthetic process"/>
    <property type="evidence" value="ECO:0007669"/>
    <property type="project" value="UniProtKB-UniRule"/>
</dbReference>
<dbReference type="InterPro" id="IPR022924">
    <property type="entry name" value="Cardiolipin_synthase"/>
</dbReference>
<evidence type="ECO:0000256" key="5">
    <source>
        <dbReference type="ARBA" id="ARBA00022692"/>
    </source>
</evidence>
<evidence type="ECO:0000313" key="16">
    <source>
        <dbReference type="Proteomes" id="UP000070174"/>
    </source>
</evidence>
<dbReference type="CDD" id="cd09112">
    <property type="entry name" value="PLDc_CLS_2"/>
    <property type="match status" value="1"/>
</dbReference>
<organism evidence="15">
    <name type="scientific">Peptoniphilus harei</name>
    <dbReference type="NCBI Taxonomy" id="54005"/>
    <lineage>
        <taxon>Bacteria</taxon>
        <taxon>Bacillati</taxon>
        <taxon>Bacillota</taxon>
        <taxon>Tissierellia</taxon>
        <taxon>Tissierellales</taxon>
        <taxon>Peptoniphilaceae</taxon>
        <taxon>Peptoniphilus</taxon>
    </lineage>
</organism>
<evidence type="ECO:0000256" key="7">
    <source>
        <dbReference type="ARBA" id="ARBA00022989"/>
    </source>
</evidence>
<evidence type="ECO:0000259" key="14">
    <source>
        <dbReference type="PROSITE" id="PS50035"/>
    </source>
</evidence>
<keyword evidence="6" id="KW-0677">Repeat</keyword>
<dbReference type="PANTHER" id="PTHR21248:SF22">
    <property type="entry name" value="PHOSPHOLIPASE D"/>
    <property type="match status" value="1"/>
</dbReference>
<evidence type="ECO:0000256" key="10">
    <source>
        <dbReference type="ARBA" id="ARBA00023209"/>
    </source>
</evidence>
<keyword evidence="8 12" id="KW-0443">Lipid metabolism</keyword>
<protein>
    <recommendedName>
        <fullName evidence="12 13">Cardiolipin synthase</fullName>
        <shortName evidence="12">CL synthase</shortName>
        <ecNumber evidence="12 13">2.7.8.-</ecNumber>
    </recommendedName>
</protein>
<dbReference type="Pfam" id="PF13396">
    <property type="entry name" value="PLDc_N"/>
    <property type="match status" value="1"/>
</dbReference>
<dbReference type="PATRIC" id="fig|54005.3.peg.545"/>
<dbReference type="PROSITE" id="PS50035">
    <property type="entry name" value="PLD"/>
    <property type="match status" value="2"/>
</dbReference>
<dbReference type="Gene3D" id="3.30.870.10">
    <property type="entry name" value="Endonuclease Chain A"/>
    <property type="match status" value="2"/>
</dbReference>
<keyword evidence="9 12" id="KW-0472">Membrane</keyword>
<keyword evidence="2 12" id="KW-1003">Cell membrane</keyword>
<feature type="domain" description="PLD phosphodiesterase" evidence="14">
    <location>
        <begin position="225"/>
        <end position="252"/>
    </location>
</feature>
<comment type="similarity">
    <text evidence="12">Belongs to the phospholipase D family. Cardiolipin synthase subfamily.</text>
</comment>
<evidence type="ECO:0000256" key="6">
    <source>
        <dbReference type="ARBA" id="ARBA00022737"/>
    </source>
</evidence>
<dbReference type="SMART" id="SM00155">
    <property type="entry name" value="PLDc"/>
    <property type="match status" value="2"/>
</dbReference>
<dbReference type="NCBIfam" id="TIGR04265">
    <property type="entry name" value="bac_cardiolipin"/>
    <property type="match status" value="1"/>
</dbReference>
<accession>A0A133PQN6</accession>
<feature type="active site" evidence="12">
    <location>
        <position position="412"/>
    </location>
</feature>
<evidence type="ECO:0000313" key="15">
    <source>
        <dbReference type="EMBL" id="KXA30955.1"/>
    </source>
</evidence>
<dbReference type="SUPFAM" id="SSF56024">
    <property type="entry name" value="Phospholipase D/nuclease"/>
    <property type="match status" value="2"/>
</dbReference>
<dbReference type="EMBL" id="LRQE01000021">
    <property type="protein sequence ID" value="KXA30955.1"/>
    <property type="molecule type" value="Genomic_DNA"/>
</dbReference>
<dbReference type="InterPro" id="IPR025202">
    <property type="entry name" value="PLD-like_dom"/>
</dbReference>
<dbReference type="HAMAP" id="MF_01916">
    <property type="entry name" value="Cardiolipin_synth_Cls"/>
    <property type="match status" value="1"/>
</dbReference>
<comment type="caution">
    <text evidence="15">The sequence shown here is derived from an EMBL/GenBank/DDBJ whole genome shotgun (WGS) entry which is preliminary data.</text>
</comment>
<feature type="transmembrane region" description="Helical" evidence="12">
    <location>
        <begin position="12"/>
        <end position="33"/>
    </location>
</feature>
<dbReference type="Pfam" id="PF13091">
    <property type="entry name" value="PLDc_2"/>
    <property type="match status" value="2"/>
</dbReference>
<evidence type="ECO:0000256" key="8">
    <source>
        <dbReference type="ARBA" id="ARBA00023098"/>
    </source>
</evidence>
<feature type="active site" evidence="12">
    <location>
        <position position="237"/>
    </location>
</feature>
<dbReference type="InterPro" id="IPR001736">
    <property type="entry name" value="PLipase_D/transphosphatidylase"/>
</dbReference>
<dbReference type="GO" id="GO:0008808">
    <property type="term" value="F:cardiolipin synthase activity"/>
    <property type="evidence" value="ECO:0007669"/>
    <property type="project" value="UniProtKB-UniRule"/>
</dbReference>
<evidence type="ECO:0000256" key="9">
    <source>
        <dbReference type="ARBA" id="ARBA00023136"/>
    </source>
</evidence>
<evidence type="ECO:0000256" key="4">
    <source>
        <dbReference type="ARBA" id="ARBA00022679"/>
    </source>
</evidence>
<feature type="transmembrane region" description="Helical" evidence="12">
    <location>
        <begin position="39"/>
        <end position="62"/>
    </location>
</feature>
<dbReference type="EC" id="2.7.8.-" evidence="12 13"/>
<keyword evidence="10 12" id="KW-0594">Phospholipid biosynthesis</keyword>
<comment type="catalytic activity">
    <reaction evidence="12">
        <text>2 a 1,2-diacyl-sn-glycero-3-phospho-(1'-sn-glycerol) = a cardiolipin + glycerol</text>
        <dbReference type="Rhea" id="RHEA:31451"/>
        <dbReference type="ChEBI" id="CHEBI:17754"/>
        <dbReference type="ChEBI" id="CHEBI:62237"/>
        <dbReference type="ChEBI" id="CHEBI:64716"/>
    </reaction>
</comment>
<dbReference type="AlphaFoldDB" id="A0A133PQN6"/>
<keyword evidence="7 12" id="KW-1133">Transmembrane helix</keyword>